<feature type="chain" id="PRO_5047492333" evidence="1">
    <location>
        <begin position="26"/>
        <end position="333"/>
    </location>
</feature>
<reference evidence="2 3" key="1">
    <citation type="submission" date="2023-06" db="EMBL/GenBank/DDBJ databases">
        <title>Marinobacter azerbaijanicus a moderately halophilic, isolated from Urmia Lake in Azerbaijan region of Iran.</title>
        <authorList>
            <person name="Sanchez-Porro C."/>
            <person name="Aghdam E.M."/>
            <person name="Saheb S.M."/>
            <person name="Tarhriz V."/>
            <person name="Kazemi E."/>
            <person name="Ammozegar M.A."/>
            <person name="Ventosa A."/>
            <person name="Hejazi M.S."/>
        </authorList>
    </citation>
    <scope>NUCLEOTIDE SEQUENCE [LARGE SCALE GENOMIC DNA]</scope>
    <source>
        <strain evidence="2 3">TBZ242</strain>
    </source>
</reference>
<dbReference type="PANTHER" id="PTHR42941">
    <property type="entry name" value="SLL1037 PROTEIN"/>
    <property type="match status" value="1"/>
</dbReference>
<gene>
    <name evidence="2" type="ORF">QPM17_22385</name>
</gene>
<evidence type="ECO:0000313" key="2">
    <source>
        <dbReference type="EMBL" id="MDL0433894.1"/>
    </source>
</evidence>
<evidence type="ECO:0000256" key="1">
    <source>
        <dbReference type="SAM" id="SignalP"/>
    </source>
</evidence>
<evidence type="ECO:0000313" key="3">
    <source>
        <dbReference type="Proteomes" id="UP001227964"/>
    </source>
</evidence>
<dbReference type="RefSeq" id="WP_285393944.1">
    <property type="nucleotide sequence ID" value="NZ_JASSVS010000023.1"/>
</dbReference>
<keyword evidence="1" id="KW-0732">Signal</keyword>
<feature type="signal peptide" evidence="1">
    <location>
        <begin position="1"/>
        <end position="25"/>
    </location>
</feature>
<comment type="caution">
    <text evidence="2">The sequence shown here is derived from an EMBL/GenBank/DDBJ whole genome shotgun (WGS) entry which is preliminary data.</text>
</comment>
<dbReference type="Proteomes" id="UP001227964">
    <property type="component" value="Unassembled WGS sequence"/>
</dbReference>
<keyword evidence="3" id="KW-1185">Reference proteome</keyword>
<dbReference type="SUPFAM" id="SSF53850">
    <property type="entry name" value="Periplasmic binding protein-like II"/>
    <property type="match status" value="1"/>
</dbReference>
<protein>
    <submittedName>
        <fullName evidence="2">TAXI family TRAP transporter solute-binding subunit</fullName>
    </submittedName>
</protein>
<accession>A0ABT7II84</accession>
<dbReference type="Pfam" id="PF16868">
    <property type="entry name" value="NMT1_3"/>
    <property type="match status" value="1"/>
</dbReference>
<proteinExistence type="predicted"/>
<dbReference type="NCBIfam" id="TIGR02122">
    <property type="entry name" value="TRAP_TAXI"/>
    <property type="match status" value="1"/>
</dbReference>
<name>A0ABT7II84_9GAMM</name>
<dbReference type="Gene3D" id="3.40.190.10">
    <property type="entry name" value="Periplasmic binding protein-like II"/>
    <property type="match status" value="2"/>
</dbReference>
<dbReference type="PANTHER" id="PTHR42941:SF1">
    <property type="entry name" value="SLL1037 PROTEIN"/>
    <property type="match status" value="1"/>
</dbReference>
<dbReference type="InterPro" id="IPR011852">
    <property type="entry name" value="TRAP_TAXI"/>
</dbReference>
<organism evidence="2 3">
    <name type="scientific">Marinobacter azerbaijanicus</name>
    <dbReference type="NCBI Taxonomy" id="3050455"/>
    <lineage>
        <taxon>Bacteria</taxon>
        <taxon>Pseudomonadati</taxon>
        <taxon>Pseudomonadota</taxon>
        <taxon>Gammaproteobacteria</taxon>
        <taxon>Pseudomonadales</taxon>
        <taxon>Marinobacteraceae</taxon>
        <taxon>Marinobacter</taxon>
    </lineage>
</organism>
<sequence>MKASLKKSLMAVALAVPGLMFNAAAADEEYNLTVAGASPGGLWSMLGAGLDSALKEAHPGSTVTYQTSGGGIANVAALQRDDADLAIIEDAVLQLAIDGEEPFREPAGDDIRVLTNLYTWAPMQPIMREDFAEKHGIESFSDIADVEAPITVAINKRGNIASSVAEAMLESIGAGADEIESWGGDLIYAASSEQADLIKNRRVDMILNSLFVGHSSIQELASSVDVKMLPVSEESAKEVAEKTGTQTFTIPDDAYEWTPHETPTVTISAALAVRADMEEETAYNLTKAFFENHEKIAGVHPAMKSLDKEVMASVEVIDYHEGAVRYLEEAGLR</sequence>
<dbReference type="EMBL" id="JASSVS010000023">
    <property type="protein sequence ID" value="MDL0433894.1"/>
    <property type="molecule type" value="Genomic_DNA"/>
</dbReference>